<dbReference type="SUPFAM" id="SSF56784">
    <property type="entry name" value="HAD-like"/>
    <property type="match status" value="1"/>
</dbReference>
<protein>
    <submittedName>
        <fullName evidence="4">HAD-IA family hydrolase</fullName>
    </submittedName>
</protein>
<keyword evidence="5" id="KW-1185">Reference proteome</keyword>
<dbReference type="Gene3D" id="1.20.120.1600">
    <property type="match status" value="1"/>
</dbReference>
<dbReference type="Pfam" id="PF00702">
    <property type="entry name" value="Hydrolase"/>
    <property type="match status" value="1"/>
</dbReference>
<dbReference type="PANTHER" id="PTHR46470:SF4">
    <property type="entry name" value="5-AMINO-6-(5-PHOSPHO-D-RIBITYLAMINO)URACIL PHOSPHATASE YIGB"/>
    <property type="match status" value="1"/>
</dbReference>
<dbReference type="Gene3D" id="3.40.50.1000">
    <property type="entry name" value="HAD superfamily/HAD-like"/>
    <property type="match status" value="1"/>
</dbReference>
<sequence length="232" mass="25867">MFDPSKIRAITLDLDDTLWPIWPTIRRAEEVLLLWLKEHAAQTAQLFSTPEALRAIRNRVEQERPDLRHDLSGLRQASIRQALCQAGDDENLAMPAFEIFFAARQRVELFGDAVPALERLAARWPVVAVTNGNSDIEQIGLGQFFQDSFNVTRTGFAKPDVRIFHCAAQSLELPLSAILHVGDDAKLDAVAARDAGMHAVWLNRSGLDWPIEEQHPPTTVSSLLDLCDLLAA</sequence>
<gene>
    <name evidence="4" type="ORF">H9646_12775</name>
</gene>
<dbReference type="InterPro" id="IPR023214">
    <property type="entry name" value="HAD_sf"/>
</dbReference>
<comment type="caution">
    <text evidence="4">The sequence shown here is derived from an EMBL/GenBank/DDBJ whole genome shotgun (WGS) entry which is preliminary data.</text>
</comment>
<dbReference type="InterPro" id="IPR051400">
    <property type="entry name" value="HAD-like_hydrolase"/>
</dbReference>
<dbReference type="GO" id="GO:0016787">
    <property type="term" value="F:hydrolase activity"/>
    <property type="evidence" value="ECO:0007669"/>
    <property type="project" value="UniProtKB-KW"/>
</dbReference>
<dbReference type="SFLD" id="SFLDG01129">
    <property type="entry name" value="C1.5:_HAD__Beta-PGM__Phosphata"/>
    <property type="match status" value="1"/>
</dbReference>
<keyword evidence="2 4" id="KW-0378">Hydrolase</keyword>
<accession>A0ABR8SD08</accession>
<evidence type="ECO:0000313" key="4">
    <source>
        <dbReference type="EMBL" id="MBD7961358.1"/>
    </source>
</evidence>
<evidence type="ECO:0000256" key="3">
    <source>
        <dbReference type="ARBA" id="ARBA00022842"/>
    </source>
</evidence>
<dbReference type="Proteomes" id="UP000634919">
    <property type="component" value="Unassembled WGS sequence"/>
</dbReference>
<evidence type="ECO:0000256" key="1">
    <source>
        <dbReference type="ARBA" id="ARBA00001946"/>
    </source>
</evidence>
<comment type="cofactor">
    <cofactor evidence="1">
        <name>Mg(2+)</name>
        <dbReference type="ChEBI" id="CHEBI:18420"/>
    </cofactor>
</comment>
<dbReference type="InterPro" id="IPR006439">
    <property type="entry name" value="HAD-SF_hydro_IA"/>
</dbReference>
<dbReference type="SFLD" id="SFLDS00003">
    <property type="entry name" value="Haloacid_Dehalogenase"/>
    <property type="match status" value="1"/>
</dbReference>
<reference evidence="4 5" key="1">
    <citation type="submission" date="2020-08" db="EMBL/GenBank/DDBJ databases">
        <title>A Genomic Blueprint of the Chicken Gut Microbiome.</title>
        <authorList>
            <person name="Gilroy R."/>
            <person name="Ravi A."/>
            <person name="Getino M."/>
            <person name="Pursley I."/>
            <person name="Horton D.L."/>
            <person name="Alikhan N.-F."/>
            <person name="Baker D."/>
            <person name="Gharbi K."/>
            <person name="Hall N."/>
            <person name="Watson M."/>
            <person name="Adriaenssens E.M."/>
            <person name="Foster-Nyarko E."/>
            <person name="Jarju S."/>
            <person name="Secka A."/>
            <person name="Antonio M."/>
            <person name="Oren A."/>
            <person name="Chaudhuri R."/>
            <person name="La Ragione R.M."/>
            <person name="Hildebrand F."/>
            <person name="Pallen M.J."/>
        </authorList>
    </citation>
    <scope>NUCLEOTIDE SEQUENCE [LARGE SCALE GENOMIC DNA]</scope>
    <source>
        <strain evidence="4 5">Sa2CVA6</strain>
    </source>
</reference>
<evidence type="ECO:0000256" key="2">
    <source>
        <dbReference type="ARBA" id="ARBA00022801"/>
    </source>
</evidence>
<name>A0ABR8SD08_9BURK</name>
<organism evidence="4 5">
    <name type="scientific">Comamonas avium</name>
    <dbReference type="NCBI Taxonomy" id="2762231"/>
    <lineage>
        <taxon>Bacteria</taxon>
        <taxon>Pseudomonadati</taxon>
        <taxon>Pseudomonadota</taxon>
        <taxon>Betaproteobacteria</taxon>
        <taxon>Burkholderiales</taxon>
        <taxon>Comamonadaceae</taxon>
        <taxon>Comamonas</taxon>
    </lineage>
</organism>
<dbReference type="EMBL" id="JACSQK010000006">
    <property type="protein sequence ID" value="MBD7961358.1"/>
    <property type="molecule type" value="Genomic_DNA"/>
</dbReference>
<proteinExistence type="predicted"/>
<dbReference type="PANTHER" id="PTHR46470">
    <property type="entry name" value="N-ACYLNEURAMINATE-9-PHOSPHATASE"/>
    <property type="match status" value="1"/>
</dbReference>
<dbReference type="NCBIfam" id="TIGR01549">
    <property type="entry name" value="HAD-SF-IA-v1"/>
    <property type="match status" value="1"/>
</dbReference>
<evidence type="ECO:0000313" key="5">
    <source>
        <dbReference type="Proteomes" id="UP000634919"/>
    </source>
</evidence>
<keyword evidence="3" id="KW-0460">Magnesium</keyword>
<dbReference type="InterPro" id="IPR036412">
    <property type="entry name" value="HAD-like_sf"/>
</dbReference>